<evidence type="ECO:0000256" key="10">
    <source>
        <dbReference type="ARBA" id="ARBA00023303"/>
    </source>
</evidence>
<organism evidence="12 13">
    <name type="scientific">Caenorhabditis elegans</name>
    <dbReference type="NCBI Taxonomy" id="6239"/>
    <lineage>
        <taxon>Eukaryota</taxon>
        <taxon>Metazoa</taxon>
        <taxon>Ecdysozoa</taxon>
        <taxon>Nematoda</taxon>
        <taxon>Chromadorea</taxon>
        <taxon>Rhabditida</taxon>
        <taxon>Rhabditina</taxon>
        <taxon>Rhabditomorpha</taxon>
        <taxon>Rhabditoidea</taxon>
        <taxon>Rhabditidae</taxon>
        <taxon>Peloderinae</taxon>
        <taxon>Caenorhabditis</taxon>
    </lineage>
</organism>
<proteinExistence type="inferred from homology"/>
<feature type="transmembrane region" description="Helical" evidence="11">
    <location>
        <begin position="163"/>
        <end position="186"/>
    </location>
</feature>
<dbReference type="OMA" id="HFIVCNS"/>
<dbReference type="PANTHER" id="PTHR21522">
    <property type="entry name" value="PROTON CHANNEL OTOP"/>
    <property type="match status" value="1"/>
</dbReference>
<keyword evidence="8" id="KW-0406">Ion transport</keyword>
<dbReference type="PANTHER" id="PTHR21522:SF29">
    <property type="entry name" value="OTOPETRIN-2"/>
    <property type="match status" value="1"/>
</dbReference>
<dbReference type="OrthoDB" id="6429739at2759"/>
<feature type="transmembrane region" description="Helical" evidence="11">
    <location>
        <begin position="540"/>
        <end position="556"/>
    </location>
</feature>
<dbReference type="Bgee" id="WBGene00018480">
    <property type="expression patterns" value="Expressed in adult organism and 1 other cell type or tissue"/>
</dbReference>
<evidence type="ECO:0000256" key="7">
    <source>
        <dbReference type="ARBA" id="ARBA00022989"/>
    </source>
</evidence>
<dbReference type="RefSeq" id="NP_505194.2">
    <property type="nucleotide sequence ID" value="NM_072793.4"/>
</dbReference>
<dbReference type="UCSC" id="F45F2.7">
    <property type="organism name" value="c. elegans"/>
</dbReference>
<dbReference type="WormBase" id="F45F2.7">
    <property type="protein sequence ID" value="CE45354"/>
    <property type="gene ID" value="WBGene00018480"/>
    <property type="gene designation" value="otpl-7"/>
</dbReference>
<dbReference type="CTD" id="185808"/>
<name>Q22976_CAEEL</name>
<evidence type="ECO:0000256" key="2">
    <source>
        <dbReference type="ARBA" id="ARBA00006513"/>
    </source>
</evidence>
<dbReference type="GO" id="GO:1902600">
    <property type="term" value="P:proton transmembrane transport"/>
    <property type="evidence" value="ECO:0000250"/>
    <property type="project" value="WormBase"/>
</dbReference>
<dbReference type="PaxDb" id="6239-F45F2.7"/>
<feature type="transmembrane region" description="Helical" evidence="11">
    <location>
        <begin position="228"/>
        <end position="246"/>
    </location>
</feature>
<dbReference type="GO" id="GO:0015252">
    <property type="term" value="F:proton channel activity"/>
    <property type="evidence" value="ECO:0000250"/>
    <property type="project" value="WormBase"/>
</dbReference>
<keyword evidence="5 11" id="KW-0812">Transmembrane</keyword>
<evidence type="ECO:0000313" key="12">
    <source>
        <dbReference type="EMBL" id="CCD70029.1"/>
    </source>
</evidence>
<sequence length="627" mass="70855">MVVRTTSKNELARKEPLREKESIVSVASTSTAPLDHVTVPNALPSPTESLLEHPQWIRNPKALRFLVGLLTSMYVLLLTIVSCLISISSAWSSPDLWLAETIFSLLMYLIAILFFMYTYLMIIYPKPINMLIMILNRKTSLVPRPDRWLLSDPIHNGEGAGTLYLRLGAIFFGTLGSVLWGCEIFLCFSGECVHRLVVAKHIAAIIFTFLQMHFIVCNSKITFHRSNILASFGMMHCVAVNLWTWFSMCLVKAQVKKLKKQKKELEYHSSSSSSSDSSSSSEEILEPESSTLLENLIEVVLEKLKPGKGTTYTSTPYPYTNSSNTTSLLRMQSMVRLGDFSSFLLTCLVEYSLIGAAICFIIWKYMGATNIEMKVDKKKKKLRMDCHNTTIGLFLGIFFMTAAFVTIGIYTMLYNKKKTQSADLVIGIVNLILFCVTLLATIFGAWRMRVLQYRLHAHGEVIDEILLIIGLVGELIYCSIGFDMIVNGNRTGSHVPNLPIAVFTFRIIQVIIQAMYILIASRLRCLSEVNARTQPGKQTLTFLVLINITLFVYHTFEGMKSTYGFPALMETKYFELLNISSPLVVFYRFHSSACLAEIWKHAYSTKHHHHSHQTPINSPTSESQHHV</sequence>
<feature type="transmembrane region" description="Helical" evidence="11">
    <location>
        <begin position="386"/>
        <end position="412"/>
    </location>
</feature>
<dbReference type="PhylomeDB" id="Q22976"/>
<dbReference type="AGR" id="WB:WBGene00018480"/>
<feature type="transmembrane region" description="Helical" evidence="11">
    <location>
        <begin position="424"/>
        <end position="445"/>
    </location>
</feature>
<dbReference type="AlphaFoldDB" id="Q22976"/>
<keyword evidence="13" id="KW-1185">Reference proteome</keyword>
<evidence type="ECO:0000256" key="1">
    <source>
        <dbReference type="ARBA" id="ARBA00004651"/>
    </source>
</evidence>
<evidence type="ECO:0000256" key="6">
    <source>
        <dbReference type="ARBA" id="ARBA00022781"/>
    </source>
</evidence>
<dbReference type="HOGENOM" id="CLU_011508_3_1_1"/>
<feature type="transmembrane region" description="Helical" evidence="11">
    <location>
        <begin position="65"/>
        <end position="90"/>
    </location>
</feature>
<accession>Q22976</accession>
<keyword evidence="9 11" id="KW-0472">Membrane</keyword>
<feature type="transmembrane region" description="Helical" evidence="11">
    <location>
        <begin position="102"/>
        <end position="124"/>
    </location>
</feature>
<dbReference type="SMR" id="Q22976"/>
<comment type="similarity">
    <text evidence="2">Belongs to the otopetrin family.</text>
</comment>
<dbReference type="GO" id="GO:0005886">
    <property type="term" value="C:plasma membrane"/>
    <property type="evidence" value="ECO:0000250"/>
    <property type="project" value="WormBase"/>
</dbReference>
<dbReference type="InParanoid" id="Q22976"/>
<comment type="subcellular location">
    <subcellularLocation>
        <location evidence="1">Cell membrane</location>
        <topology evidence="1">Multi-pass membrane protein</topology>
    </subcellularLocation>
</comment>
<evidence type="ECO:0000313" key="14">
    <source>
        <dbReference type="WormBase" id="F45F2.7"/>
    </source>
</evidence>
<keyword evidence="7 11" id="KW-1133">Transmembrane helix</keyword>
<keyword evidence="4" id="KW-1003">Cell membrane</keyword>
<dbReference type="EMBL" id="BX284605">
    <property type="protein sequence ID" value="CCD70029.1"/>
    <property type="molecule type" value="Genomic_DNA"/>
</dbReference>
<keyword evidence="10" id="KW-0407">Ion channel</keyword>
<keyword evidence="6" id="KW-0375">Hydrogen ion transport</keyword>
<reference evidence="12 13" key="1">
    <citation type="journal article" date="1998" name="Science">
        <title>Genome sequence of the nematode C. elegans: a platform for investigating biology.</title>
        <authorList>
            <consortium name="The C. elegans sequencing consortium"/>
            <person name="Sulson J.E."/>
            <person name="Waterston R."/>
        </authorList>
    </citation>
    <scope>NUCLEOTIDE SEQUENCE [LARGE SCALE GENOMIC DNA]</scope>
    <source>
        <strain evidence="12 13">Bristol N2</strain>
    </source>
</reference>
<evidence type="ECO:0000256" key="5">
    <source>
        <dbReference type="ARBA" id="ARBA00022692"/>
    </source>
</evidence>
<dbReference type="GeneID" id="185808"/>
<evidence type="ECO:0000256" key="4">
    <source>
        <dbReference type="ARBA" id="ARBA00022475"/>
    </source>
</evidence>
<evidence type="ECO:0000256" key="8">
    <source>
        <dbReference type="ARBA" id="ARBA00023065"/>
    </source>
</evidence>
<feature type="transmembrane region" description="Helical" evidence="11">
    <location>
        <begin position="340"/>
        <end position="365"/>
    </location>
</feature>
<protein>
    <submittedName>
        <fullName evidence="12">Otopetrin-2</fullName>
    </submittedName>
</protein>
<keyword evidence="3" id="KW-0813">Transport</keyword>
<dbReference type="eggNOG" id="KOG4740">
    <property type="taxonomic scope" value="Eukaryota"/>
</dbReference>
<evidence type="ECO:0000313" key="13">
    <source>
        <dbReference type="Proteomes" id="UP000001940"/>
    </source>
</evidence>
<evidence type="ECO:0000256" key="3">
    <source>
        <dbReference type="ARBA" id="ARBA00022448"/>
    </source>
</evidence>
<evidence type="ECO:0000256" key="11">
    <source>
        <dbReference type="SAM" id="Phobius"/>
    </source>
</evidence>
<evidence type="ECO:0000256" key="9">
    <source>
        <dbReference type="ARBA" id="ARBA00023136"/>
    </source>
</evidence>
<gene>
    <name evidence="12 14" type="primary">otpl-7</name>
    <name evidence="12" type="ORF">CELE_F45F2.7</name>
    <name evidence="14" type="ORF">F45F2.7</name>
</gene>
<dbReference type="Pfam" id="PF03189">
    <property type="entry name" value="Otopetrin"/>
    <property type="match status" value="1"/>
</dbReference>
<feature type="transmembrane region" description="Helical" evidence="11">
    <location>
        <begin position="498"/>
        <end position="519"/>
    </location>
</feature>
<dbReference type="Proteomes" id="UP000001940">
    <property type="component" value="Chromosome V"/>
</dbReference>
<dbReference type="KEGG" id="cel:CELE_F45F2.7"/>
<dbReference type="FunCoup" id="Q22976">
    <property type="interactions" value="55"/>
</dbReference>
<dbReference type="InterPro" id="IPR004878">
    <property type="entry name" value="Otopetrin"/>
</dbReference>
<feature type="transmembrane region" description="Helical" evidence="11">
    <location>
        <begin position="198"/>
        <end position="216"/>
    </location>
</feature>
<feature type="transmembrane region" description="Helical" evidence="11">
    <location>
        <begin position="465"/>
        <end position="486"/>
    </location>
</feature>
<dbReference type="STRING" id="6239.F45F2.7.1"/>